<dbReference type="EMBL" id="CP022022">
    <property type="protein sequence ID" value="ASF43312.1"/>
    <property type="molecule type" value="Genomic_DNA"/>
</dbReference>
<accession>A0A1Z4BQ01</accession>
<protein>
    <submittedName>
        <fullName evidence="1">Uncharacterized protein</fullName>
    </submittedName>
</protein>
<evidence type="ECO:0000313" key="2">
    <source>
        <dbReference type="Proteomes" id="UP000197007"/>
    </source>
</evidence>
<dbReference type="KEGG" id="capn:CBG49_09605"/>
<dbReference type="AlphaFoldDB" id="A0A1Z4BQ01"/>
<gene>
    <name evidence="1" type="ORF">CBG49_09605</name>
</gene>
<proteinExistence type="predicted"/>
<evidence type="ECO:0000313" key="1">
    <source>
        <dbReference type="EMBL" id="ASF43312.1"/>
    </source>
</evidence>
<organism evidence="1 2">
    <name type="scientific">Capnocytophaga endodontalis</name>
    <dbReference type="NCBI Taxonomy" id="2708117"/>
    <lineage>
        <taxon>Bacteria</taxon>
        <taxon>Pseudomonadati</taxon>
        <taxon>Bacteroidota</taxon>
        <taxon>Flavobacteriia</taxon>
        <taxon>Flavobacteriales</taxon>
        <taxon>Flavobacteriaceae</taxon>
        <taxon>Capnocytophaga</taxon>
    </lineage>
</organism>
<dbReference type="Proteomes" id="UP000197007">
    <property type="component" value="Chromosome"/>
</dbReference>
<sequence length="177" mass="20041">MKFYFCFLALFLAFASCKKNGSQLTPEQKEAELQKKLDSLAKIKFDEVIKEDVDTYPIFKGVCDTATTKPTQKECFEKTFAALFEERLRKDPYEVSEPIKDSVILNIKVDNIGKIVLIDIKADEKTKELLSTENESFEDSLRANLSMLSDNDAIAPATKNGQNVSTQFELPIKINVK</sequence>
<reference evidence="2" key="1">
    <citation type="submission" date="2017-06" db="EMBL/GenBank/DDBJ databases">
        <title>Complete genome sequence of Capnocytophaga sp. KCOM 1579 (=ChDC OS43) isolated from a human refractory periapical abscess lesion.</title>
        <authorList>
            <person name="Kook J.-K."/>
            <person name="Park S.-N."/>
            <person name="Lim Y.K."/>
            <person name="Roh H."/>
        </authorList>
    </citation>
    <scope>NUCLEOTIDE SEQUENCE [LARGE SCALE GENOMIC DNA]</scope>
    <source>
        <strain evidence="2">ChDC OS43</strain>
    </source>
</reference>
<dbReference type="PROSITE" id="PS51257">
    <property type="entry name" value="PROKAR_LIPOPROTEIN"/>
    <property type="match status" value="1"/>
</dbReference>
<dbReference type="RefSeq" id="WP_009751083.1">
    <property type="nucleotide sequence ID" value="NZ_CP022022.1"/>
</dbReference>
<keyword evidence="2" id="KW-1185">Reference proteome</keyword>
<name>A0A1Z4BQ01_9FLAO</name>